<feature type="transmembrane region" description="Helical" evidence="7">
    <location>
        <begin position="150"/>
        <end position="170"/>
    </location>
</feature>
<organism evidence="9 10">
    <name type="scientific">Pseudomonas antarctica</name>
    <dbReference type="NCBI Taxonomy" id="219572"/>
    <lineage>
        <taxon>Bacteria</taxon>
        <taxon>Pseudomonadati</taxon>
        <taxon>Pseudomonadota</taxon>
        <taxon>Gammaproteobacteria</taxon>
        <taxon>Pseudomonadales</taxon>
        <taxon>Pseudomonadaceae</taxon>
        <taxon>Pseudomonas</taxon>
    </lineage>
</organism>
<dbReference type="GO" id="GO:0016413">
    <property type="term" value="F:O-acetyltransferase activity"/>
    <property type="evidence" value="ECO:0007669"/>
    <property type="project" value="TreeGrafter"/>
</dbReference>
<feature type="transmembrane region" description="Helical" evidence="7">
    <location>
        <begin position="274"/>
        <end position="291"/>
    </location>
</feature>
<reference evidence="9 10" key="1">
    <citation type="submission" date="2016-05" db="EMBL/GenBank/DDBJ databases">
        <title>Complete genome sequence of Pseudomonas antarctica PAMC 27494.</title>
        <authorList>
            <person name="Lee J."/>
        </authorList>
    </citation>
    <scope>NUCLEOTIDE SEQUENCE [LARGE SCALE GENOMIC DNA]</scope>
    <source>
        <strain evidence="9 10">PAMC 27494</strain>
    </source>
</reference>
<keyword evidence="4 7" id="KW-0812">Transmembrane</keyword>
<proteinExistence type="inferred from homology"/>
<evidence type="ECO:0000313" key="9">
    <source>
        <dbReference type="EMBL" id="ANF87227.1"/>
    </source>
</evidence>
<gene>
    <name evidence="9" type="ORF">A7J50_3860</name>
</gene>
<dbReference type="EMBL" id="CP015600">
    <property type="protein sequence ID" value="ANF87227.1"/>
    <property type="molecule type" value="Genomic_DNA"/>
</dbReference>
<sequence length="341" mass="38309">MRKDLSVGLDFTRIIACLMVVVLHVSATGVAEFSHDWVYFNAYDSLVRACVPLFLMLSGALLLGREEGVTQFYTKRFLRIFPPLIFWSVFYVLWKARLSGDYSGLSASLFSVLKGPAYFHLWYLYALVGIYLFIPFMSKIYRHSTDAEKITYLSIWFVVACVIPLVAYFYPGMGDVASVYGLSSFVGLSGFVFLGAYVFDRIKTQVKQSLLADAAGFITSAVCTALATYWLSLRDGTPNQLFFSYLSPFVVAGAVFGFRLLMGLGTRLSRYAKTLNVLAGSTLGVYCLHIFVMNRLSIVYGPFIEGHSMLWVIPALVFAIFIMTLAPIFIARQFKPFRHII</sequence>
<dbReference type="GO" id="GO:0009246">
    <property type="term" value="P:enterobacterial common antigen biosynthetic process"/>
    <property type="evidence" value="ECO:0007669"/>
    <property type="project" value="TreeGrafter"/>
</dbReference>
<evidence type="ECO:0000259" key="8">
    <source>
        <dbReference type="Pfam" id="PF01757"/>
    </source>
</evidence>
<keyword evidence="3" id="KW-1003">Cell membrane</keyword>
<feature type="transmembrane region" description="Helical" evidence="7">
    <location>
        <begin position="76"/>
        <end position="94"/>
    </location>
</feature>
<feature type="transmembrane region" description="Helical" evidence="7">
    <location>
        <begin position="12"/>
        <end position="33"/>
    </location>
</feature>
<dbReference type="PANTHER" id="PTHR40074">
    <property type="entry name" value="O-ACETYLTRANSFERASE WECH"/>
    <property type="match status" value="1"/>
</dbReference>
<accession>A0A172Z400</accession>
<keyword evidence="6 7" id="KW-0472">Membrane</keyword>
<protein>
    <recommendedName>
        <fullName evidence="8">Acyltransferase 3 domain-containing protein</fullName>
    </recommendedName>
</protein>
<evidence type="ECO:0000256" key="4">
    <source>
        <dbReference type="ARBA" id="ARBA00022692"/>
    </source>
</evidence>
<comment type="subcellular location">
    <subcellularLocation>
        <location evidence="1">Cell membrane</location>
        <topology evidence="1">Multi-pass membrane protein</topology>
    </subcellularLocation>
</comment>
<dbReference type="PATRIC" id="fig|219572.3.peg.3972"/>
<name>A0A172Z400_9PSED</name>
<feature type="transmembrane region" description="Helical" evidence="7">
    <location>
        <begin position="117"/>
        <end position="138"/>
    </location>
</feature>
<dbReference type="PANTHER" id="PTHR40074:SF2">
    <property type="entry name" value="O-ACETYLTRANSFERASE WECH"/>
    <property type="match status" value="1"/>
</dbReference>
<evidence type="ECO:0000256" key="2">
    <source>
        <dbReference type="ARBA" id="ARBA00007400"/>
    </source>
</evidence>
<feature type="domain" description="Acyltransferase 3" evidence="8">
    <location>
        <begin position="8"/>
        <end position="326"/>
    </location>
</feature>
<feature type="transmembrane region" description="Helical" evidence="7">
    <location>
        <begin position="176"/>
        <end position="198"/>
    </location>
</feature>
<feature type="transmembrane region" description="Helical" evidence="7">
    <location>
        <begin position="210"/>
        <end position="230"/>
    </location>
</feature>
<comment type="similarity">
    <text evidence="2">Belongs to the acyltransferase 3 family.</text>
</comment>
<evidence type="ECO:0000313" key="10">
    <source>
        <dbReference type="Proteomes" id="UP000077829"/>
    </source>
</evidence>
<dbReference type="KEGG" id="panr:A7J50_3860"/>
<dbReference type="Pfam" id="PF01757">
    <property type="entry name" value="Acyl_transf_3"/>
    <property type="match status" value="1"/>
</dbReference>
<dbReference type="Proteomes" id="UP000077829">
    <property type="component" value="Chromosome"/>
</dbReference>
<evidence type="ECO:0000256" key="1">
    <source>
        <dbReference type="ARBA" id="ARBA00004651"/>
    </source>
</evidence>
<feature type="transmembrane region" description="Helical" evidence="7">
    <location>
        <begin position="242"/>
        <end position="262"/>
    </location>
</feature>
<evidence type="ECO:0000256" key="7">
    <source>
        <dbReference type="SAM" id="Phobius"/>
    </source>
</evidence>
<keyword evidence="5 7" id="KW-1133">Transmembrane helix</keyword>
<feature type="transmembrane region" description="Helical" evidence="7">
    <location>
        <begin position="45"/>
        <end position="64"/>
    </location>
</feature>
<dbReference type="InterPro" id="IPR002656">
    <property type="entry name" value="Acyl_transf_3_dom"/>
</dbReference>
<evidence type="ECO:0000256" key="3">
    <source>
        <dbReference type="ARBA" id="ARBA00022475"/>
    </source>
</evidence>
<dbReference type="AlphaFoldDB" id="A0A172Z400"/>
<dbReference type="RefSeq" id="WP_167353708.1">
    <property type="nucleotide sequence ID" value="NZ_CP015600.1"/>
</dbReference>
<feature type="transmembrane region" description="Helical" evidence="7">
    <location>
        <begin position="311"/>
        <end position="331"/>
    </location>
</feature>
<evidence type="ECO:0000256" key="5">
    <source>
        <dbReference type="ARBA" id="ARBA00022989"/>
    </source>
</evidence>
<dbReference type="STRING" id="219572.A7J50_3860"/>
<evidence type="ECO:0000256" key="6">
    <source>
        <dbReference type="ARBA" id="ARBA00023136"/>
    </source>
</evidence>
<dbReference type="GO" id="GO:0005886">
    <property type="term" value="C:plasma membrane"/>
    <property type="evidence" value="ECO:0007669"/>
    <property type="project" value="UniProtKB-SubCell"/>
</dbReference>